<gene>
    <name evidence="2" type="ORF">UT12_C0005G0016</name>
</gene>
<feature type="transmembrane region" description="Helical" evidence="1">
    <location>
        <begin position="334"/>
        <end position="351"/>
    </location>
</feature>
<dbReference type="Proteomes" id="UP000034893">
    <property type="component" value="Unassembled WGS sequence"/>
</dbReference>
<proteinExistence type="predicted"/>
<feature type="transmembrane region" description="Helical" evidence="1">
    <location>
        <begin position="238"/>
        <end position="254"/>
    </location>
</feature>
<organism evidence="2 3">
    <name type="scientific">Candidatus Curtissbacteria bacterium GW2011_GWC2_38_9</name>
    <dbReference type="NCBI Taxonomy" id="1618414"/>
    <lineage>
        <taxon>Bacteria</taxon>
        <taxon>Candidatus Curtissiibacteriota</taxon>
    </lineage>
</organism>
<feature type="transmembrane region" description="Helical" evidence="1">
    <location>
        <begin position="305"/>
        <end position="327"/>
    </location>
</feature>
<feature type="transmembrane region" description="Helical" evidence="1">
    <location>
        <begin position="7"/>
        <end position="26"/>
    </location>
</feature>
<feature type="transmembrane region" description="Helical" evidence="1">
    <location>
        <begin position="191"/>
        <end position="210"/>
    </location>
</feature>
<feature type="transmembrane region" description="Helical" evidence="1">
    <location>
        <begin position="217"/>
        <end position="232"/>
    </location>
</feature>
<feature type="transmembrane region" description="Helical" evidence="1">
    <location>
        <begin position="127"/>
        <end position="147"/>
    </location>
</feature>
<keyword evidence="1" id="KW-0472">Membrane</keyword>
<accession>A0A0G0LDG4</accession>
<evidence type="ECO:0000256" key="1">
    <source>
        <dbReference type="SAM" id="Phobius"/>
    </source>
</evidence>
<reference evidence="2 3" key="1">
    <citation type="journal article" date="2015" name="Nature">
        <title>rRNA introns, odd ribosomes, and small enigmatic genomes across a large radiation of phyla.</title>
        <authorList>
            <person name="Brown C.T."/>
            <person name="Hug L.A."/>
            <person name="Thomas B.C."/>
            <person name="Sharon I."/>
            <person name="Castelle C.J."/>
            <person name="Singh A."/>
            <person name="Wilkins M.J."/>
            <person name="Williams K.H."/>
            <person name="Banfield J.F."/>
        </authorList>
    </citation>
    <scope>NUCLEOTIDE SEQUENCE [LARGE SCALE GENOMIC DNA]</scope>
</reference>
<evidence type="ECO:0008006" key="4">
    <source>
        <dbReference type="Google" id="ProtNLM"/>
    </source>
</evidence>
<feature type="transmembrane region" description="Helical" evidence="1">
    <location>
        <begin position="391"/>
        <end position="409"/>
    </location>
</feature>
<protein>
    <recommendedName>
        <fullName evidence="4">Glycosyltransferase RgtA/B/C/D-like domain-containing protein</fullName>
    </recommendedName>
</protein>
<feature type="transmembrane region" description="Helical" evidence="1">
    <location>
        <begin position="363"/>
        <end position="379"/>
    </location>
</feature>
<dbReference type="AlphaFoldDB" id="A0A0G0LDG4"/>
<comment type="caution">
    <text evidence="2">The sequence shown here is derived from an EMBL/GenBank/DDBJ whole genome shotgun (WGS) entry which is preliminary data.</text>
</comment>
<feature type="transmembrane region" description="Helical" evidence="1">
    <location>
        <begin position="97"/>
        <end position="118"/>
    </location>
</feature>
<feature type="transmembrane region" description="Helical" evidence="1">
    <location>
        <begin position="261"/>
        <end position="285"/>
    </location>
</feature>
<evidence type="ECO:0000313" key="2">
    <source>
        <dbReference type="EMBL" id="KKQ89948.1"/>
    </source>
</evidence>
<name>A0A0G0LDG4_9BACT</name>
<keyword evidence="1" id="KW-0812">Transmembrane</keyword>
<evidence type="ECO:0000313" key="3">
    <source>
        <dbReference type="Proteomes" id="UP000034893"/>
    </source>
</evidence>
<keyword evidence="1" id="KW-1133">Transmembrane helix</keyword>
<sequence>MKNLLQIDKYFIAIFGIFGFLFWHFAKDMLQIRSDGWYVGHVNLWGDLAYHLTLINKFLESGNLLPDNPIFAGDKINYPIFADWSTAQIARFTGVDFALFITTFIVGLILIYISRYFIKIFIKNDKIVFLVLLIFFLNGGLGFYYFFQDYLSSGNSIFNFLINLPREYTNIQQNGYWWINVYLAYFLPQRGFLFAFPITLTVLILLYLGWQKSNKKFFILAGFLAGILPLVQAHSLFVIFLISLFFSIVTVLFAKGKKGVILNWAIFASLTIVLALPIFNVVSSIGNPLKYFRFDPGWTSQENIFWFWFKNLGLFAPMLLISLIWLFKKNRQFLILYSPFLLIFLLSNIFIFQPWDFDNGKLLIYWFFASSIVVAYFLYDQFFAEDFVRKTLGLIILFFMIFAGGLDIFRTFTPITNYQLFSRQDLEVAAAVKNLTPKNTQFVTANNHNHPIPVLTGRSTLLGFPGWIWSHGIDYYQREIDIQDIYTGGKKAERLISQYKVNYITVGPNERASFNINEGYFTKYPSIFLGSGWVIYDVSYLWTDGDR</sequence>
<dbReference type="EMBL" id="LBVP01000005">
    <property type="protein sequence ID" value="KKQ89948.1"/>
    <property type="molecule type" value="Genomic_DNA"/>
</dbReference>